<name>A0A1G2DHU4_9BACT</name>
<evidence type="ECO:0000313" key="3">
    <source>
        <dbReference type="Proteomes" id="UP000178636"/>
    </source>
</evidence>
<dbReference type="AlphaFoldDB" id="A0A1G2DHU4"/>
<proteinExistence type="predicted"/>
<sequence length="118" mass="13351">MVRYIFLALGHLFIVLGVIGLFLPIFPTTPFLIAALWCYGKSSEKLRQKLLAHPKLGPPLRDWTERHIIRRKTKLLAVVVLLISLAVSVVLLTSIVYEVLLTVLYIGVAVFILTRRSE</sequence>
<comment type="caution">
    <text evidence="2">The sequence shown here is derived from an EMBL/GenBank/DDBJ whole genome shotgun (WGS) entry which is preliminary data.</text>
</comment>
<keyword evidence="1" id="KW-1133">Transmembrane helix</keyword>
<keyword evidence="1" id="KW-0472">Membrane</keyword>
<evidence type="ECO:0000313" key="2">
    <source>
        <dbReference type="EMBL" id="OGZ12992.1"/>
    </source>
</evidence>
<dbReference type="InterPro" id="IPR007401">
    <property type="entry name" value="DUF454"/>
</dbReference>
<evidence type="ECO:0008006" key="4">
    <source>
        <dbReference type="Google" id="ProtNLM"/>
    </source>
</evidence>
<feature type="transmembrane region" description="Helical" evidence="1">
    <location>
        <begin position="99"/>
        <end position="115"/>
    </location>
</feature>
<dbReference type="PANTHER" id="PTHR35813:SF1">
    <property type="entry name" value="INNER MEMBRANE PROTEIN YBAN"/>
    <property type="match status" value="1"/>
</dbReference>
<reference evidence="2 3" key="1">
    <citation type="journal article" date="2016" name="Nat. Commun.">
        <title>Thousands of microbial genomes shed light on interconnected biogeochemical processes in an aquifer system.</title>
        <authorList>
            <person name="Anantharaman K."/>
            <person name="Brown C.T."/>
            <person name="Hug L.A."/>
            <person name="Sharon I."/>
            <person name="Castelle C.J."/>
            <person name="Probst A.J."/>
            <person name="Thomas B.C."/>
            <person name="Singh A."/>
            <person name="Wilkins M.J."/>
            <person name="Karaoz U."/>
            <person name="Brodie E.L."/>
            <person name="Williams K.H."/>
            <person name="Hubbard S.S."/>
            <person name="Banfield J.F."/>
        </authorList>
    </citation>
    <scope>NUCLEOTIDE SEQUENCE [LARGE SCALE GENOMIC DNA]</scope>
</reference>
<dbReference type="EMBL" id="MHLO01000010">
    <property type="protein sequence ID" value="OGZ12992.1"/>
    <property type="molecule type" value="Genomic_DNA"/>
</dbReference>
<protein>
    <recommendedName>
        <fullName evidence="4">DUF454 domain-containing protein</fullName>
    </recommendedName>
</protein>
<accession>A0A1G2DHU4</accession>
<dbReference type="PIRSF" id="PIRSF016789">
    <property type="entry name" value="DUF454"/>
    <property type="match status" value="1"/>
</dbReference>
<gene>
    <name evidence="2" type="ORF">A3C93_03760</name>
</gene>
<feature type="transmembrane region" description="Helical" evidence="1">
    <location>
        <begin position="75"/>
        <end position="93"/>
    </location>
</feature>
<dbReference type="Proteomes" id="UP000178636">
    <property type="component" value="Unassembled WGS sequence"/>
</dbReference>
<dbReference type="Pfam" id="PF04304">
    <property type="entry name" value="DUF454"/>
    <property type="match status" value="1"/>
</dbReference>
<feature type="transmembrane region" description="Helical" evidence="1">
    <location>
        <begin position="12"/>
        <end position="39"/>
    </location>
</feature>
<organism evidence="2 3">
    <name type="scientific">Candidatus Lloydbacteria bacterium RIFCSPHIGHO2_02_FULL_54_17</name>
    <dbReference type="NCBI Taxonomy" id="1798664"/>
    <lineage>
        <taxon>Bacteria</taxon>
        <taxon>Candidatus Lloydiibacteriota</taxon>
    </lineage>
</organism>
<keyword evidence="1" id="KW-0812">Transmembrane</keyword>
<dbReference type="GO" id="GO:0005886">
    <property type="term" value="C:plasma membrane"/>
    <property type="evidence" value="ECO:0007669"/>
    <property type="project" value="TreeGrafter"/>
</dbReference>
<evidence type="ECO:0000256" key="1">
    <source>
        <dbReference type="SAM" id="Phobius"/>
    </source>
</evidence>
<dbReference type="PANTHER" id="PTHR35813">
    <property type="entry name" value="INNER MEMBRANE PROTEIN YBAN"/>
    <property type="match status" value="1"/>
</dbReference>